<organism evidence="4 5">
    <name type="scientific">Falco tinnunculus</name>
    <name type="common">Common kestrel</name>
    <dbReference type="NCBI Taxonomy" id="100819"/>
    <lineage>
        <taxon>Eukaryota</taxon>
        <taxon>Metazoa</taxon>
        <taxon>Chordata</taxon>
        <taxon>Craniata</taxon>
        <taxon>Vertebrata</taxon>
        <taxon>Euteleostomi</taxon>
        <taxon>Archelosauria</taxon>
        <taxon>Archosauria</taxon>
        <taxon>Dinosauria</taxon>
        <taxon>Saurischia</taxon>
        <taxon>Theropoda</taxon>
        <taxon>Coelurosauria</taxon>
        <taxon>Aves</taxon>
        <taxon>Neognathae</taxon>
        <taxon>Neoaves</taxon>
        <taxon>Telluraves</taxon>
        <taxon>Australaves</taxon>
        <taxon>Falconiformes</taxon>
        <taxon>Falconidae</taxon>
        <taxon>Falco</taxon>
    </lineage>
</organism>
<dbReference type="Proteomes" id="UP000694562">
    <property type="component" value="Unplaced"/>
</dbReference>
<dbReference type="Gene3D" id="1.10.132.110">
    <property type="entry name" value="Serum amyloid A protein"/>
    <property type="match status" value="1"/>
</dbReference>
<evidence type="ECO:0000256" key="2">
    <source>
        <dbReference type="SAM" id="MobiDB-lite"/>
    </source>
</evidence>
<dbReference type="PANTHER" id="PTHR23424">
    <property type="entry name" value="SERUM AMYLOID A"/>
    <property type="match status" value="1"/>
</dbReference>
<feature type="region of interest" description="Disordered" evidence="2">
    <location>
        <begin position="171"/>
        <end position="211"/>
    </location>
</feature>
<evidence type="ECO:0000256" key="1">
    <source>
        <dbReference type="ARBA" id="ARBA00007745"/>
    </source>
</evidence>
<name>A0A8C4XKG6_FALTI</name>
<dbReference type="SMART" id="SM00197">
    <property type="entry name" value="SAA"/>
    <property type="match status" value="1"/>
</dbReference>
<dbReference type="InterPro" id="IPR000096">
    <property type="entry name" value="Serum_amyloid_A"/>
</dbReference>
<dbReference type="PRINTS" id="PR00306">
    <property type="entry name" value="SERUMAMYLOID"/>
</dbReference>
<dbReference type="PROSITE" id="PS00992">
    <property type="entry name" value="SAA"/>
    <property type="match status" value="1"/>
</dbReference>
<evidence type="ECO:0000256" key="3">
    <source>
        <dbReference type="SAM" id="SignalP"/>
    </source>
</evidence>
<proteinExistence type="inferred from homology"/>
<sequence length="211" mass="23156">MQVSRVHLPLLLSAWLSLRSGRGCHSLWREKRAPGLQPSALGQLPGHSYGCDGCPVGSLSEVIQSCSSLLIVLQLRVRLGLGTMRLCVCLVLLSFIVCANADMPGIRESGRFVWDAVGGAWDMYRAYRDMREANYIGADKYFHARGNYDAAQRGPGGAWAARVISDAREKWQSDVSGRGAEDTRADQEANKWGRSGGDPNRYRPAGLPSKY</sequence>
<dbReference type="Ensembl" id="ENSFTIT00000003630.1">
    <property type="protein sequence ID" value="ENSFTIP00000003480.1"/>
    <property type="gene ID" value="ENSFTIG00000002401.1"/>
</dbReference>
<feature type="chain" id="PRO_5034028893" description="Serum amyloid A protein" evidence="3">
    <location>
        <begin position="22"/>
        <end position="211"/>
    </location>
</feature>
<evidence type="ECO:0008006" key="6">
    <source>
        <dbReference type="Google" id="ProtNLM"/>
    </source>
</evidence>
<dbReference type="AlphaFoldDB" id="A0A8C4XKG6"/>
<dbReference type="FunFam" id="1.10.132.110:FF:000001">
    <property type="entry name" value="Serum amyloid A protein"/>
    <property type="match status" value="1"/>
</dbReference>
<feature type="signal peptide" evidence="3">
    <location>
        <begin position="1"/>
        <end position="21"/>
    </location>
</feature>
<reference evidence="4" key="1">
    <citation type="submission" date="2025-08" db="UniProtKB">
        <authorList>
            <consortium name="Ensembl"/>
        </authorList>
    </citation>
    <scope>IDENTIFICATION</scope>
</reference>
<dbReference type="OMA" id="MRLCVCL"/>
<comment type="similarity">
    <text evidence="1">Belongs to the SAA family.</text>
</comment>
<keyword evidence="3" id="KW-0732">Signal</keyword>
<dbReference type="Pfam" id="PF00277">
    <property type="entry name" value="SAA"/>
    <property type="match status" value="1"/>
</dbReference>
<reference evidence="4" key="2">
    <citation type="submission" date="2025-09" db="UniProtKB">
        <authorList>
            <consortium name="Ensembl"/>
        </authorList>
    </citation>
    <scope>IDENTIFICATION</scope>
</reference>
<evidence type="ECO:0000313" key="4">
    <source>
        <dbReference type="Ensembl" id="ENSFTIP00000003480.1"/>
    </source>
</evidence>
<protein>
    <recommendedName>
        <fullName evidence="6">Serum amyloid A protein</fullName>
    </recommendedName>
</protein>
<accession>A0A8C4XKG6</accession>
<feature type="compositionally biased region" description="Basic and acidic residues" evidence="2">
    <location>
        <begin position="179"/>
        <end position="191"/>
    </location>
</feature>
<dbReference type="OrthoDB" id="6112826at2759"/>
<dbReference type="InterPro" id="IPR052464">
    <property type="entry name" value="Synovial_Prolif_Regulator"/>
</dbReference>
<evidence type="ECO:0000313" key="5">
    <source>
        <dbReference type="Proteomes" id="UP000694562"/>
    </source>
</evidence>
<keyword evidence="5" id="KW-1185">Reference proteome</keyword>
<dbReference type="PANTHER" id="PTHR23424:SF29">
    <property type="entry name" value="SERUM AMYLOID A PROTEIN"/>
    <property type="match status" value="1"/>
</dbReference>
<dbReference type="GO" id="GO:0005576">
    <property type="term" value="C:extracellular region"/>
    <property type="evidence" value="ECO:0007669"/>
    <property type="project" value="InterPro"/>
</dbReference>